<organism evidence="1 2">
    <name type="scientific">Chryseobacterium gambrini</name>
    <dbReference type="NCBI Taxonomy" id="373672"/>
    <lineage>
        <taxon>Bacteria</taxon>
        <taxon>Pseudomonadati</taxon>
        <taxon>Bacteroidota</taxon>
        <taxon>Flavobacteriia</taxon>
        <taxon>Flavobacteriales</taxon>
        <taxon>Weeksellaceae</taxon>
        <taxon>Chryseobacterium group</taxon>
        <taxon>Chryseobacterium</taxon>
    </lineage>
</organism>
<evidence type="ECO:0000313" key="2">
    <source>
        <dbReference type="Proteomes" id="UP001225933"/>
    </source>
</evidence>
<dbReference type="EMBL" id="JAUHGV010000004">
    <property type="protein sequence ID" value="MDN4011909.1"/>
    <property type="molecule type" value="Genomic_DNA"/>
</dbReference>
<dbReference type="RefSeq" id="WP_214590956.1">
    <property type="nucleotide sequence ID" value="NZ_JAUHGV010000004.1"/>
</dbReference>
<comment type="caution">
    <text evidence="1">The sequence shown here is derived from an EMBL/GenBank/DDBJ whole genome shotgun (WGS) entry which is preliminary data.</text>
</comment>
<name>A0AAJ1R1S1_9FLAO</name>
<accession>A0AAJ1R1S1</accession>
<gene>
    <name evidence="1" type="ORF">QX233_05530</name>
</gene>
<protein>
    <submittedName>
        <fullName evidence="1">Uncharacterized protein</fullName>
    </submittedName>
</protein>
<proteinExistence type="predicted"/>
<sequence length="136" mass="15879">MIKIETHTLAGQFDIEIKKNENFYTLLIIASKSQYFKDHNGKVWSGKIIETEKLFEITNLIKECYRNPSVPKRITILDGRSIKINLKDDESQITLKLIDIDENTNESELIQKIKELINEVIGHSTTLKDYLDVFMY</sequence>
<dbReference type="Proteomes" id="UP001225933">
    <property type="component" value="Unassembled WGS sequence"/>
</dbReference>
<evidence type="ECO:0000313" key="1">
    <source>
        <dbReference type="EMBL" id="MDN4011909.1"/>
    </source>
</evidence>
<reference evidence="1" key="1">
    <citation type="submission" date="2023-06" db="EMBL/GenBank/DDBJ databases">
        <title>Two Chryseobacterium gambrini strains from China.</title>
        <authorList>
            <person name="Zeng J."/>
            <person name="Wu Y."/>
        </authorList>
    </citation>
    <scope>NUCLEOTIDE SEQUENCE</scope>
    <source>
        <strain evidence="1">SQ219</strain>
    </source>
</reference>
<dbReference type="AlphaFoldDB" id="A0AAJ1R1S1"/>